<feature type="region of interest" description="Disordered" evidence="1">
    <location>
        <begin position="63"/>
        <end position="84"/>
    </location>
</feature>
<protein>
    <submittedName>
        <fullName evidence="2">Uncharacterized protein</fullName>
    </submittedName>
</protein>
<comment type="caution">
    <text evidence="2">The sequence shown here is derived from an EMBL/GenBank/DDBJ whole genome shotgun (WGS) entry which is preliminary data.</text>
</comment>
<evidence type="ECO:0000256" key="1">
    <source>
        <dbReference type="SAM" id="MobiDB-lite"/>
    </source>
</evidence>
<evidence type="ECO:0000313" key="3">
    <source>
        <dbReference type="Proteomes" id="UP001620645"/>
    </source>
</evidence>
<name>A0ABD2IS32_HETSC</name>
<keyword evidence="3" id="KW-1185">Reference proteome</keyword>
<dbReference type="EMBL" id="JBICCN010000297">
    <property type="protein sequence ID" value="KAL3080100.1"/>
    <property type="molecule type" value="Genomic_DNA"/>
</dbReference>
<gene>
    <name evidence="2" type="ORF">niasHS_013772</name>
</gene>
<organism evidence="2 3">
    <name type="scientific">Heterodera schachtii</name>
    <name type="common">Sugarbeet cyst nematode worm</name>
    <name type="synonym">Tylenchus schachtii</name>
    <dbReference type="NCBI Taxonomy" id="97005"/>
    <lineage>
        <taxon>Eukaryota</taxon>
        <taxon>Metazoa</taxon>
        <taxon>Ecdysozoa</taxon>
        <taxon>Nematoda</taxon>
        <taxon>Chromadorea</taxon>
        <taxon>Rhabditida</taxon>
        <taxon>Tylenchina</taxon>
        <taxon>Tylenchomorpha</taxon>
        <taxon>Tylenchoidea</taxon>
        <taxon>Heteroderidae</taxon>
        <taxon>Heteroderinae</taxon>
        <taxon>Heterodera</taxon>
    </lineage>
</organism>
<dbReference type="AlphaFoldDB" id="A0ABD2IS32"/>
<dbReference type="Proteomes" id="UP001620645">
    <property type="component" value="Unassembled WGS sequence"/>
</dbReference>
<reference evidence="2 3" key="1">
    <citation type="submission" date="2024-10" db="EMBL/GenBank/DDBJ databases">
        <authorList>
            <person name="Kim D."/>
        </authorList>
    </citation>
    <scope>NUCLEOTIDE SEQUENCE [LARGE SCALE GENOMIC DNA]</scope>
    <source>
        <strain evidence="2">Taebaek</strain>
    </source>
</reference>
<sequence length="84" mass="8708">MRSDKSAYVLRFAVRLVRASLRHANATGANSAIQRVPPTGGGRDNANSLAVSGGAQMLARNASSMSAGTAMGGGSRKRETIYLN</sequence>
<proteinExistence type="predicted"/>
<evidence type="ECO:0000313" key="2">
    <source>
        <dbReference type="EMBL" id="KAL3080100.1"/>
    </source>
</evidence>
<accession>A0ABD2IS32</accession>